<dbReference type="Proteomes" id="UP000663720">
    <property type="component" value="Chromosome"/>
</dbReference>
<dbReference type="PANTHER" id="PTHR10093">
    <property type="entry name" value="IRON-SULFUR CLUSTER ASSEMBLY ENZYME NIFU HOMOLOG"/>
    <property type="match status" value="1"/>
</dbReference>
<evidence type="ECO:0000259" key="1">
    <source>
        <dbReference type="Pfam" id="PF01592"/>
    </source>
</evidence>
<feature type="domain" description="NIF system FeS cluster assembly NifU N-terminal" evidence="1">
    <location>
        <begin position="26"/>
        <end position="132"/>
    </location>
</feature>
<dbReference type="Gene3D" id="3.90.1010.10">
    <property type="match status" value="1"/>
</dbReference>
<dbReference type="KEGG" id="dli:dnl_60760"/>
<evidence type="ECO:0000313" key="2">
    <source>
        <dbReference type="EMBL" id="QTA83663.1"/>
    </source>
</evidence>
<organism evidence="2 3">
    <name type="scientific">Desulfonema limicola</name>
    <dbReference type="NCBI Taxonomy" id="45656"/>
    <lineage>
        <taxon>Bacteria</taxon>
        <taxon>Pseudomonadati</taxon>
        <taxon>Thermodesulfobacteriota</taxon>
        <taxon>Desulfobacteria</taxon>
        <taxon>Desulfobacterales</taxon>
        <taxon>Desulfococcaceae</taxon>
        <taxon>Desulfonema</taxon>
    </lineage>
</organism>
<reference evidence="2" key="1">
    <citation type="journal article" date="2021" name="Microb. Physiol.">
        <title>Proteogenomic Insights into the Physiology of Marine, Sulfate-Reducing, Filamentous Desulfonema limicola and Desulfonema magnum.</title>
        <authorList>
            <person name="Schnaars V."/>
            <person name="Wohlbrand L."/>
            <person name="Scheve S."/>
            <person name="Hinrichs C."/>
            <person name="Reinhardt R."/>
            <person name="Rabus R."/>
        </authorList>
    </citation>
    <scope>NUCLEOTIDE SEQUENCE</scope>
    <source>
        <strain evidence="2">5ac10</strain>
    </source>
</reference>
<dbReference type="GO" id="GO:0016226">
    <property type="term" value="P:iron-sulfur cluster assembly"/>
    <property type="evidence" value="ECO:0007669"/>
    <property type="project" value="InterPro"/>
</dbReference>
<dbReference type="CDD" id="cd06664">
    <property type="entry name" value="IscU_like"/>
    <property type="match status" value="1"/>
</dbReference>
<dbReference type="SUPFAM" id="SSF82649">
    <property type="entry name" value="SufE/NifU"/>
    <property type="match status" value="1"/>
</dbReference>
<evidence type="ECO:0000313" key="3">
    <source>
        <dbReference type="Proteomes" id="UP000663720"/>
    </source>
</evidence>
<dbReference type="Pfam" id="PF01592">
    <property type="entry name" value="NifU_N"/>
    <property type="match status" value="1"/>
</dbReference>
<gene>
    <name evidence="2" type="ORF">dnl_60760</name>
</gene>
<dbReference type="InterPro" id="IPR002871">
    <property type="entry name" value="NIF_FeS_clus_asmbl_NifU_N"/>
</dbReference>
<accession>A0A975BE55</accession>
<dbReference type="EMBL" id="CP061799">
    <property type="protein sequence ID" value="QTA83663.1"/>
    <property type="molecule type" value="Genomic_DNA"/>
</dbReference>
<keyword evidence="3" id="KW-1185">Reference proteome</keyword>
<sequence length="140" mass="15635">MTQNPNTILEEHSICYLEMAFRNDRHGILKNADGHGKKTGECGDTIEMFLSVENSIIENIFFQVEGCLNTNACSNAVAELAQGKTIEEAWNIITPEAISGYLESLPPDHIHCAELAAGAFYLALTDYQNIKQNPWKKAYR</sequence>
<dbReference type="AlphaFoldDB" id="A0A975BE55"/>
<name>A0A975BE55_9BACT</name>
<proteinExistence type="predicted"/>
<dbReference type="RefSeq" id="WP_207689473.1">
    <property type="nucleotide sequence ID" value="NZ_CP061799.1"/>
</dbReference>
<dbReference type="GO" id="GO:0005506">
    <property type="term" value="F:iron ion binding"/>
    <property type="evidence" value="ECO:0007669"/>
    <property type="project" value="InterPro"/>
</dbReference>
<protein>
    <submittedName>
        <fullName evidence="2">Iron-sulfur cluster assembly protein, NifU-like</fullName>
    </submittedName>
</protein>
<dbReference type="GO" id="GO:0051536">
    <property type="term" value="F:iron-sulfur cluster binding"/>
    <property type="evidence" value="ECO:0007669"/>
    <property type="project" value="InterPro"/>
</dbReference>